<protein>
    <recommendedName>
        <fullName evidence="4">Peptidase M43 pregnancy-associated plasma-A domain-containing protein</fullName>
    </recommendedName>
</protein>
<evidence type="ECO:0000256" key="1">
    <source>
        <dbReference type="SAM" id="MobiDB-lite"/>
    </source>
</evidence>
<sequence length="362" mass="37333">MSPPGQLRIARQPVADGDEVGVTIGGNDRAWLLSVEGEDPAELVGITRVTDPAGEVRYAADLRAGLLLVDDLHPRVLADEGAVGLYVASTPDEPLAEGEWRVRVATNGTTATVATAVSHDDGNPAPRQLDVVVWATVDVDVEAVAGRWRADMDAVLSPHGLGVDELDVVVAGEAGASHRVLGVDGLAGDGHKACTAADDALGPGPNTAVVVLAERIGEGVLSAAADPPRTWSMAYRNPDGDIGGFAVAAPGTPVVGPPSHACVLVSVGDDPSARGTVALHELLHIAGLPVHTSEDDGRAHDTIEDTPECTSAADGDRDGSVRADECVGLGADNLMFWAEGGHDLTAAQAWRVRWHPLLQTEG</sequence>
<dbReference type="EMBL" id="CP031165">
    <property type="protein sequence ID" value="AXV05151.1"/>
    <property type="molecule type" value="Genomic_DNA"/>
</dbReference>
<evidence type="ECO:0000313" key="3">
    <source>
        <dbReference type="Proteomes" id="UP000264006"/>
    </source>
</evidence>
<feature type="region of interest" description="Disordered" evidence="1">
    <location>
        <begin position="293"/>
        <end position="318"/>
    </location>
</feature>
<evidence type="ECO:0008006" key="4">
    <source>
        <dbReference type="Google" id="ProtNLM"/>
    </source>
</evidence>
<proteinExistence type="predicted"/>
<keyword evidence="3" id="KW-1185">Reference proteome</keyword>
<reference evidence="2 3" key="1">
    <citation type="submission" date="2018-09" db="EMBL/GenBank/DDBJ databases">
        <title>Complete genome sequence of Euzebya sp. DY32-46 isolated from seawater of Pacific Ocean.</title>
        <authorList>
            <person name="Xu L."/>
            <person name="Wu Y.-H."/>
            <person name="Xu X.-W."/>
        </authorList>
    </citation>
    <scope>NUCLEOTIDE SEQUENCE [LARGE SCALE GENOMIC DNA]</scope>
    <source>
        <strain evidence="2 3">DY32-46</strain>
    </source>
</reference>
<dbReference type="AlphaFoldDB" id="A0A346XSF4"/>
<evidence type="ECO:0000313" key="2">
    <source>
        <dbReference type="EMBL" id="AXV05151.1"/>
    </source>
</evidence>
<accession>A0A346XSF4</accession>
<organism evidence="2 3">
    <name type="scientific">Euzebya pacifica</name>
    <dbReference type="NCBI Taxonomy" id="1608957"/>
    <lineage>
        <taxon>Bacteria</taxon>
        <taxon>Bacillati</taxon>
        <taxon>Actinomycetota</taxon>
        <taxon>Nitriliruptoria</taxon>
        <taxon>Euzebyales</taxon>
    </lineage>
</organism>
<dbReference type="KEGG" id="euz:DVS28_a0444"/>
<dbReference type="Proteomes" id="UP000264006">
    <property type="component" value="Chromosome"/>
</dbReference>
<gene>
    <name evidence="2" type="ORF">DVS28_a0444</name>
</gene>
<name>A0A346XSF4_9ACTN</name>
<feature type="compositionally biased region" description="Basic and acidic residues" evidence="1">
    <location>
        <begin position="293"/>
        <end position="303"/>
    </location>
</feature>